<feature type="region of interest" description="Disordered" evidence="1">
    <location>
        <begin position="139"/>
        <end position="166"/>
    </location>
</feature>
<gene>
    <name evidence="3" type="primary">SPA17</name>
</gene>
<feature type="region of interest" description="Disordered" evidence="1">
    <location>
        <begin position="230"/>
        <end position="260"/>
    </location>
</feature>
<dbReference type="AlphaFoldDB" id="W5UQA5"/>
<evidence type="ECO:0000259" key="2">
    <source>
        <dbReference type="SMART" id="SM00394"/>
    </source>
</evidence>
<feature type="region of interest" description="Disordered" evidence="1">
    <location>
        <begin position="534"/>
        <end position="579"/>
    </location>
</feature>
<dbReference type="InterPro" id="IPR000048">
    <property type="entry name" value="IQ_motif_EF-hand-BS"/>
</dbReference>
<dbReference type="InterPro" id="IPR047579">
    <property type="entry name" value="DD_CABYR_SP17"/>
</dbReference>
<dbReference type="PROSITE" id="PS50096">
    <property type="entry name" value="IQ"/>
    <property type="match status" value="1"/>
</dbReference>
<organism evidence="3">
    <name type="scientific">Ictalurus punctatus</name>
    <name type="common">Channel catfish</name>
    <name type="synonym">Silurus punctatus</name>
    <dbReference type="NCBI Taxonomy" id="7998"/>
    <lineage>
        <taxon>Eukaryota</taxon>
        <taxon>Metazoa</taxon>
        <taxon>Chordata</taxon>
        <taxon>Craniata</taxon>
        <taxon>Vertebrata</taxon>
        <taxon>Euteleostomi</taxon>
        <taxon>Actinopterygii</taxon>
        <taxon>Neopterygii</taxon>
        <taxon>Teleostei</taxon>
        <taxon>Ostariophysi</taxon>
        <taxon>Siluriformes</taxon>
        <taxon>Ictaluridae</taxon>
        <taxon>Ictalurus</taxon>
    </lineage>
</organism>
<accession>W5UQA5</accession>
<dbReference type="GO" id="GO:0005516">
    <property type="term" value="F:calmodulin binding"/>
    <property type="evidence" value="ECO:0007669"/>
    <property type="project" value="TreeGrafter"/>
</dbReference>
<dbReference type="SMART" id="SM00015">
    <property type="entry name" value="IQ"/>
    <property type="match status" value="1"/>
</dbReference>
<feature type="region of interest" description="Disordered" evidence="1">
    <location>
        <begin position="190"/>
        <end position="211"/>
    </location>
</feature>
<feature type="region of interest" description="Disordered" evidence="1">
    <location>
        <begin position="421"/>
        <end position="519"/>
    </location>
</feature>
<feature type="domain" description="RIIa" evidence="2">
    <location>
        <begin position="14"/>
        <end position="51"/>
    </location>
</feature>
<feature type="compositionally biased region" description="Acidic residues" evidence="1">
    <location>
        <begin position="568"/>
        <end position="577"/>
    </location>
</feature>
<dbReference type="Pfam" id="PF00612">
    <property type="entry name" value="IQ"/>
    <property type="match status" value="1"/>
</dbReference>
<dbReference type="Gene3D" id="1.20.890.10">
    <property type="entry name" value="cAMP-dependent protein kinase regulatory subunit, dimerization-anchoring domain"/>
    <property type="match status" value="1"/>
</dbReference>
<dbReference type="PANTHER" id="PTHR10699:SF16">
    <property type="entry name" value="SPERM SURFACE PROTEIN SP17"/>
    <property type="match status" value="1"/>
</dbReference>
<feature type="compositionally biased region" description="Acidic residues" evidence="1">
    <location>
        <begin position="709"/>
        <end position="719"/>
    </location>
</feature>
<feature type="compositionally biased region" description="Basic and acidic residues" evidence="1">
    <location>
        <begin position="453"/>
        <end position="463"/>
    </location>
</feature>
<dbReference type="EMBL" id="JT415563">
    <property type="protein sequence ID" value="AHH41743.1"/>
    <property type="molecule type" value="mRNA"/>
</dbReference>
<feature type="region of interest" description="Disordered" evidence="1">
    <location>
        <begin position="668"/>
        <end position="719"/>
    </location>
</feature>
<evidence type="ECO:0000313" key="3">
    <source>
        <dbReference type="EMBL" id="AHH41743.1"/>
    </source>
</evidence>
<dbReference type="SUPFAM" id="SSF47391">
    <property type="entry name" value="Dimerization-anchoring domain of cAMP-dependent PK regulatory subunit"/>
    <property type="match status" value="1"/>
</dbReference>
<dbReference type="InterPro" id="IPR003117">
    <property type="entry name" value="cAMP_dep_PK_reg_su_I/II_a/b"/>
</dbReference>
<sequence>MAVPFSNTALRVPRGFGNILEGLAREVLRDQPEDIPTFAAQYFTALLQKREEGGLDPAKWGGLIEHRISNNDAFSDAVNQEMCSPDEETGSSVNEERDFQSDLYENNEDKITQSSQNSSPSPETLDAPKDIVEWEPQANNELNKSEDESGESDSELHPELNSYRGTADVGICAEELNKMEKVEKQMLQNVPEHASVDDENETAEKELDPVTLSSYRGLADVDVCSEELQSTLQEEEHTEGSGDVTGADAGFIPPSESPDPVLVEQDVLDSHDEFTLTGTETSVYVEQDVDKELNDISCNEKTIASPVKEDEIDETGHLSEDVREMTNTLFDDAGPEIHHVEQLHLNEGAESISVSEEAQTFDETNTDEIPLGVENQQASDILAAEAMSESSFILEKDSLTDRRNKDKPEIEDFVNVASELQEEHNDFESVSDIIAATDERDSQTDIQEDETNDDKQTDPKDIFETIPVENMEGLVDNPTGFSDEDVNKDGTRTSQNVDEVEDTSDIDEGSNGVNAPDTLEDNLFYSTFTHESKATLPVPTSEETEQDMEVNYKQSATDSQEHPVETETATDYEESEHQEDVVYEPILESENKEVDQQLENNKQSWVRGARAPISLASPFSSISPEKNIFISMDCHCEESSQPQEEEDIMDIPLDDPEANKAAAKIQAGFRGHMTRKKLKPGDKPGEEVSSTGETLNGSQGDAAGGSEGVETDETSVPEQ</sequence>
<feature type="compositionally biased region" description="Polar residues" evidence="1">
    <location>
        <begin position="688"/>
        <end position="699"/>
    </location>
</feature>
<name>W5UQA5_ICTPU</name>
<feature type="compositionally biased region" description="Acidic residues" evidence="1">
    <location>
        <begin position="498"/>
        <end position="508"/>
    </location>
</feature>
<dbReference type="CDD" id="cd23767">
    <property type="entry name" value="IQCD"/>
    <property type="match status" value="1"/>
</dbReference>
<protein>
    <submittedName>
        <fullName evidence="3">Sperm surface protein Sp17</fullName>
    </submittedName>
</protein>
<reference evidence="3" key="1">
    <citation type="journal article" date="2012" name="BMC Genomics">
        <title>Efficient assembly and annotation of the transcriptome of catfish by RNA-Seq analysis of a doubled haploid homozygote.</title>
        <authorList>
            <person name="Liu S."/>
            <person name="Zhang Y."/>
            <person name="Zhou Z."/>
            <person name="Waldbieser G."/>
            <person name="Sun F."/>
            <person name="Lu J."/>
            <person name="Zhang J."/>
            <person name="Jiang Y."/>
            <person name="Zhang H."/>
            <person name="Wang X."/>
            <person name="Rajendran K.V."/>
            <person name="Khoo L."/>
            <person name="Kucuktas H."/>
            <person name="Peatman E."/>
            <person name="Liu Z."/>
        </authorList>
    </citation>
    <scope>NUCLEOTIDE SEQUENCE</scope>
    <source>
        <tissue evidence="3">Mixed</tissue>
    </source>
</reference>
<dbReference type="Pfam" id="PF02197">
    <property type="entry name" value="RIIa"/>
    <property type="match status" value="1"/>
</dbReference>
<proteinExistence type="evidence at transcript level"/>
<dbReference type="SMART" id="SM00394">
    <property type="entry name" value="RIIa"/>
    <property type="match status" value="1"/>
</dbReference>
<dbReference type="CDD" id="cd12100">
    <property type="entry name" value="DD_CABYR_SP17"/>
    <property type="match status" value="1"/>
</dbReference>
<dbReference type="PANTHER" id="PTHR10699">
    <property type="entry name" value="NEUROMODULIN"/>
    <property type="match status" value="1"/>
</dbReference>
<evidence type="ECO:0000256" key="1">
    <source>
        <dbReference type="SAM" id="MobiDB-lite"/>
    </source>
</evidence>